<accession>A0A0D0AZI4</accession>
<feature type="domain" description="Protein kinase" evidence="3">
    <location>
        <begin position="124"/>
        <end position="388"/>
    </location>
</feature>
<proteinExistence type="predicted"/>
<feature type="region of interest" description="Disordered" evidence="1">
    <location>
        <begin position="406"/>
        <end position="543"/>
    </location>
</feature>
<dbReference type="InterPro" id="IPR011009">
    <property type="entry name" value="Kinase-like_dom_sf"/>
</dbReference>
<feature type="compositionally biased region" description="Basic and acidic residues" evidence="1">
    <location>
        <begin position="444"/>
        <end position="471"/>
    </location>
</feature>
<dbReference type="SMART" id="SM00219">
    <property type="entry name" value="TyrKc"/>
    <property type="match status" value="1"/>
</dbReference>
<dbReference type="GO" id="GO:0005524">
    <property type="term" value="F:ATP binding"/>
    <property type="evidence" value="ECO:0007669"/>
    <property type="project" value="InterPro"/>
</dbReference>
<dbReference type="PROSITE" id="PS00109">
    <property type="entry name" value="PROTEIN_KINASE_TYR"/>
    <property type="match status" value="1"/>
</dbReference>
<dbReference type="InterPro" id="IPR001245">
    <property type="entry name" value="Ser-Thr/Tyr_kinase_cat_dom"/>
</dbReference>
<feature type="compositionally biased region" description="Basic and acidic residues" evidence="1">
    <location>
        <begin position="413"/>
        <end position="434"/>
    </location>
</feature>
<keyword evidence="2" id="KW-0812">Transmembrane</keyword>
<dbReference type="HOGENOM" id="CLU_427615_0_0_1"/>
<keyword evidence="5" id="KW-1185">Reference proteome</keyword>
<gene>
    <name evidence="4" type="ORF">GYMLUDRAFT_825171</name>
</gene>
<dbReference type="Pfam" id="PF07714">
    <property type="entry name" value="PK_Tyr_Ser-Thr"/>
    <property type="match status" value="1"/>
</dbReference>
<evidence type="ECO:0000313" key="5">
    <source>
        <dbReference type="Proteomes" id="UP000053593"/>
    </source>
</evidence>
<dbReference type="Gene3D" id="1.10.510.10">
    <property type="entry name" value="Transferase(Phosphotransferase) domain 1"/>
    <property type="match status" value="1"/>
</dbReference>
<dbReference type="PANTHER" id="PTHR44329:SF214">
    <property type="entry name" value="PROTEIN KINASE DOMAIN-CONTAINING PROTEIN"/>
    <property type="match status" value="1"/>
</dbReference>
<evidence type="ECO:0000313" key="4">
    <source>
        <dbReference type="EMBL" id="KIK56135.1"/>
    </source>
</evidence>
<evidence type="ECO:0000256" key="1">
    <source>
        <dbReference type="SAM" id="MobiDB-lite"/>
    </source>
</evidence>
<evidence type="ECO:0000256" key="2">
    <source>
        <dbReference type="SAM" id="Phobius"/>
    </source>
</evidence>
<dbReference type="AlphaFoldDB" id="A0A0D0AZI4"/>
<organism evidence="4 5">
    <name type="scientific">Collybiopsis luxurians FD-317 M1</name>
    <dbReference type="NCBI Taxonomy" id="944289"/>
    <lineage>
        <taxon>Eukaryota</taxon>
        <taxon>Fungi</taxon>
        <taxon>Dikarya</taxon>
        <taxon>Basidiomycota</taxon>
        <taxon>Agaricomycotina</taxon>
        <taxon>Agaricomycetes</taxon>
        <taxon>Agaricomycetidae</taxon>
        <taxon>Agaricales</taxon>
        <taxon>Marasmiineae</taxon>
        <taxon>Omphalotaceae</taxon>
        <taxon>Collybiopsis</taxon>
        <taxon>Collybiopsis luxurians</taxon>
    </lineage>
</organism>
<dbReference type="GO" id="GO:0004674">
    <property type="term" value="F:protein serine/threonine kinase activity"/>
    <property type="evidence" value="ECO:0007669"/>
    <property type="project" value="TreeGrafter"/>
</dbReference>
<feature type="compositionally biased region" description="Basic and acidic residues" evidence="1">
    <location>
        <begin position="525"/>
        <end position="537"/>
    </location>
</feature>
<dbReference type="EMBL" id="KN834800">
    <property type="protein sequence ID" value="KIK56135.1"/>
    <property type="molecule type" value="Genomic_DNA"/>
</dbReference>
<dbReference type="SUPFAM" id="SSF56112">
    <property type="entry name" value="Protein kinase-like (PK-like)"/>
    <property type="match status" value="1"/>
</dbReference>
<dbReference type="Proteomes" id="UP000053593">
    <property type="component" value="Unassembled WGS sequence"/>
</dbReference>
<dbReference type="PROSITE" id="PS50011">
    <property type="entry name" value="PROTEIN_KINASE_DOM"/>
    <property type="match status" value="1"/>
</dbReference>
<dbReference type="OrthoDB" id="4062651at2759"/>
<dbReference type="PANTHER" id="PTHR44329">
    <property type="entry name" value="SERINE/THREONINE-PROTEIN KINASE TNNI3K-RELATED"/>
    <property type="match status" value="1"/>
</dbReference>
<protein>
    <submittedName>
        <fullName evidence="4">Unplaced genomic scaffold GYMLUscaffold_52, whole genome shotgun sequence</fullName>
    </submittedName>
</protein>
<keyword evidence="2" id="KW-1133">Transmembrane helix</keyword>
<name>A0A0D0AZI4_9AGAR</name>
<keyword evidence="2" id="KW-0472">Membrane</keyword>
<dbReference type="InterPro" id="IPR051681">
    <property type="entry name" value="Ser/Thr_Kinases-Pseudokinases"/>
</dbReference>
<dbReference type="InterPro" id="IPR000719">
    <property type="entry name" value="Prot_kinase_dom"/>
</dbReference>
<feature type="compositionally biased region" description="Basic and acidic residues" evidence="1">
    <location>
        <begin position="480"/>
        <end position="516"/>
    </location>
</feature>
<evidence type="ECO:0000259" key="3">
    <source>
        <dbReference type="PROSITE" id="PS50011"/>
    </source>
</evidence>
<dbReference type="InterPro" id="IPR020635">
    <property type="entry name" value="Tyr_kinase_cat_dom"/>
</dbReference>
<feature type="transmembrane region" description="Helical" evidence="2">
    <location>
        <begin position="559"/>
        <end position="581"/>
    </location>
</feature>
<dbReference type="GO" id="GO:0004713">
    <property type="term" value="F:protein tyrosine kinase activity"/>
    <property type="evidence" value="ECO:0007669"/>
    <property type="project" value="InterPro"/>
</dbReference>
<sequence length="640" mass="70053">MAANMEQQHVNLTVFLFSTSTPMELEVGTTSSTTGMLPVPEKSLDSEPAYSTILSKWYASTTGNSRALDDLVTSEAAQRVIDRLQLELDSESDSLKYQQLLGLLHHLSDRFQILPSPLTIQVRREGSNPVTGGGYADIWRGLWNERPVCLKVLRFFIEQDERARAQMRKQFCREALVWRQLKHPNILSLLGINTELFSPSLCLVSPWMKNRDVITYLKQNQNHNLLSVLQDVAAGICYLHSSEPSVVHRDIRGGNILVTDEKRCCLADFGLSVVSTLSQTWSITSSTSIKGTMRWLAPEYIDSTGPVPNHTSRDVYAFGCTIIEIITQKPPFSEHTNEVAVLRDLLSGARPTRPENVWCPDEIWDLATRCWAQNIRDRPPANEINNTLAGLGVAVFTEKSRIMDIVPAQGGENRGHGVETDDEHGGENEERGVETGEEQGVETDGEHAGENEEHGGEAKGYDRESDERGGDTNELGVETNDEHGVETDEEHGVETDGEHAGENEEHGGENEEHGGETNEEIGGETNKEHDGETEKEYSGGTEEETIFRAVRQFVNEHRALLITGAVITVTVVGVGGALVVLDVSAMTALSVIRAAFAAGTTVLPVIRTALAAGKTALPFIRAALAAGMTAKAPGVITIQV</sequence>
<reference evidence="4 5" key="1">
    <citation type="submission" date="2014-04" db="EMBL/GenBank/DDBJ databases">
        <title>Evolutionary Origins and Diversification of the Mycorrhizal Mutualists.</title>
        <authorList>
            <consortium name="DOE Joint Genome Institute"/>
            <consortium name="Mycorrhizal Genomics Consortium"/>
            <person name="Kohler A."/>
            <person name="Kuo A."/>
            <person name="Nagy L.G."/>
            <person name="Floudas D."/>
            <person name="Copeland A."/>
            <person name="Barry K.W."/>
            <person name="Cichocki N."/>
            <person name="Veneault-Fourrey C."/>
            <person name="LaButti K."/>
            <person name="Lindquist E.A."/>
            <person name="Lipzen A."/>
            <person name="Lundell T."/>
            <person name="Morin E."/>
            <person name="Murat C."/>
            <person name="Riley R."/>
            <person name="Ohm R."/>
            <person name="Sun H."/>
            <person name="Tunlid A."/>
            <person name="Henrissat B."/>
            <person name="Grigoriev I.V."/>
            <person name="Hibbett D.S."/>
            <person name="Martin F."/>
        </authorList>
    </citation>
    <scope>NUCLEOTIDE SEQUENCE [LARGE SCALE GENOMIC DNA]</scope>
    <source>
        <strain evidence="4 5">FD-317 M1</strain>
    </source>
</reference>
<dbReference type="InterPro" id="IPR008266">
    <property type="entry name" value="Tyr_kinase_AS"/>
</dbReference>